<evidence type="ECO:0000256" key="5">
    <source>
        <dbReference type="RuleBase" id="RU003345"/>
    </source>
</evidence>
<organism evidence="7 8">
    <name type="scientific">Apiospora marii</name>
    <dbReference type="NCBI Taxonomy" id="335849"/>
    <lineage>
        <taxon>Eukaryota</taxon>
        <taxon>Fungi</taxon>
        <taxon>Dikarya</taxon>
        <taxon>Ascomycota</taxon>
        <taxon>Pezizomycotina</taxon>
        <taxon>Sordariomycetes</taxon>
        <taxon>Xylariomycetidae</taxon>
        <taxon>Amphisphaeriales</taxon>
        <taxon>Apiosporaceae</taxon>
        <taxon>Apiospora</taxon>
    </lineage>
</organism>
<gene>
    <name evidence="7" type="ORF">PG991_011529</name>
</gene>
<dbReference type="InterPro" id="IPR015590">
    <property type="entry name" value="Aldehyde_DH_dom"/>
</dbReference>
<dbReference type="Gene3D" id="3.40.309.10">
    <property type="entry name" value="Aldehyde Dehydrogenase, Chain A, domain 2"/>
    <property type="match status" value="1"/>
</dbReference>
<keyword evidence="8" id="KW-1185">Reference proteome</keyword>
<comment type="caution">
    <text evidence="7">The sequence shown here is derived from an EMBL/GenBank/DDBJ whole genome shotgun (WGS) entry which is preliminary data.</text>
</comment>
<evidence type="ECO:0000256" key="1">
    <source>
        <dbReference type="ARBA" id="ARBA00009986"/>
    </source>
</evidence>
<evidence type="ECO:0000259" key="6">
    <source>
        <dbReference type="Pfam" id="PF00171"/>
    </source>
</evidence>
<dbReference type="InterPro" id="IPR016163">
    <property type="entry name" value="Ald_DH_C"/>
</dbReference>
<dbReference type="PROSITE" id="PS00687">
    <property type="entry name" value="ALDEHYDE_DEHYDR_GLU"/>
    <property type="match status" value="1"/>
</dbReference>
<dbReference type="PROSITE" id="PS00070">
    <property type="entry name" value="ALDEHYDE_DEHYDR_CYS"/>
    <property type="match status" value="1"/>
</dbReference>
<dbReference type="InterPro" id="IPR029510">
    <property type="entry name" value="Ald_DH_CS_GLU"/>
</dbReference>
<proteinExistence type="inferred from homology"/>
<reference evidence="7 8" key="1">
    <citation type="submission" date="2023-01" db="EMBL/GenBank/DDBJ databases">
        <title>Analysis of 21 Apiospora genomes using comparative genomics revels a genus with tremendous synthesis potential of carbohydrate active enzymes and secondary metabolites.</title>
        <authorList>
            <person name="Sorensen T."/>
        </authorList>
    </citation>
    <scope>NUCLEOTIDE SEQUENCE [LARGE SCALE GENOMIC DNA]</scope>
    <source>
        <strain evidence="7 8">CBS 20057</strain>
    </source>
</reference>
<dbReference type="PANTHER" id="PTHR43720">
    <property type="entry name" value="2-AMINOMUCONIC SEMIALDEHYDE DEHYDROGENASE"/>
    <property type="match status" value="1"/>
</dbReference>
<evidence type="ECO:0000256" key="2">
    <source>
        <dbReference type="ARBA" id="ARBA00023002"/>
    </source>
</evidence>
<comment type="similarity">
    <text evidence="1 5">Belongs to the aldehyde dehydrogenase family.</text>
</comment>
<evidence type="ECO:0000256" key="4">
    <source>
        <dbReference type="PROSITE-ProRule" id="PRU10007"/>
    </source>
</evidence>
<dbReference type="Pfam" id="PF00171">
    <property type="entry name" value="Aldedh"/>
    <property type="match status" value="1"/>
</dbReference>
<feature type="active site" evidence="4">
    <location>
        <position position="303"/>
    </location>
</feature>
<name>A0ABR1REF7_9PEZI</name>
<dbReference type="Gene3D" id="3.40.605.10">
    <property type="entry name" value="Aldehyde Dehydrogenase, Chain A, domain 1"/>
    <property type="match status" value="1"/>
</dbReference>
<dbReference type="InterPro" id="IPR016162">
    <property type="entry name" value="Ald_DH_N"/>
</dbReference>
<feature type="domain" description="Aldehyde dehydrogenase" evidence="6">
    <location>
        <begin position="70"/>
        <end position="532"/>
    </location>
</feature>
<evidence type="ECO:0000313" key="7">
    <source>
        <dbReference type="EMBL" id="KAK8008978.1"/>
    </source>
</evidence>
<dbReference type="InterPro" id="IPR016161">
    <property type="entry name" value="Ald_DH/histidinol_DH"/>
</dbReference>
<dbReference type="EMBL" id="JAQQWI010000016">
    <property type="protein sequence ID" value="KAK8008978.1"/>
    <property type="molecule type" value="Genomic_DNA"/>
</dbReference>
<accession>A0ABR1REF7</accession>
<keyword evidence="3" id="KW-0520">NAD</keyword>
<dbReference type="InterPro" id="IPR016160">
    <property type="entry name" value="Ald_DH_CS_CYS"/>
</dbReference>
<dbReference type="PANTHER" id="PTHR43720:SF2">
    <property type="entry name" value="2-AMINOMUCONIC SEMIALDEHYDE DEHYDROGENASE"/>
    <property type="match status" value="1"/>
</dbReference>
<evidence type="ECO:0000313" key="8">
    <source>
        <dbReference type="Proteomes" id="UP001396898"/>
    </source>
</evidence>
<sequence length="538" mass="58121">MGQTLQEGGNAEFGSSVIQDVWACDTLEKAKAFIASPRHASDDESPYKIKMQNYVGGAFTTPSSSSTTTTSQYIDAINPKTGRVFGQVPISSADEVEHTLRAATEAFGSWSATPAAARSKHLQRVAGLIQENRELFAVWESIDQGKTLERARVEVDRAVSNFNYFSTFILHQQTAARVVDGSNILTYEHRSPAGVFALISPWNMPLYLLTWKMAPCLAFGCTAVAKPSEVTSMTAFLLCEVFRRAGLPPGAMNVVFGDGATTGSALVRSPLVRGGVSFTGGTATGIQIRRDTADQIYKHLSLELGGKNPTLVFGDVELDKAVQTAAMAAFENQGEICLCGSRIYVQDSIYNDFVAASTAYVQATYKCGERVGAVVSHQHYTKIRSYLLLAQSEGATFSSSTSTSTSNPETIIPPADPTNGYWIPPVILTDVPPTSRLLQDEIFGPVATISRFATEDEAVALANENPNGLAAVLLTRDGGRMRRVGERLEAGLVWVNCWLVRELGTPFGGMKSSGTGREGGEYSRDVFTHVRTLHMPLQ</sequence>
<dbReference type="Proteomes" id="UP001396898">
    <property type="component" value="Unassembled WGS sequence"/>
</dbReference>
<dbReference type="CDD" id="cd07093">
    <property type="entry name" value="ALDH_F8_HMSADH"/>
    <property type="match status" value="1"/>
</dbReference>
<protein>
    <submittedName>
        <fullName evidence="7">Aldehyde dehydrogenase domain-containing protein</fullName>
    </submittedName>
</protein>
<keyword evidence="2 5" id="KW-0560">Oxidoreductase</keyword>
<dbReference type="SUPFAM" id="SSF53720">
    <property type="entry name" value="ALDH-like"/>
    <property type="match status" value="1"/>
</dbReference>
<evidence type="ECO:0000256" key="3">
    <source>
        <dbReference type="ARBA" id="ARBA00023027"/>
    </source>
</evidence>